<name>A0AAU7ZPX6_9BACT</name>
<dbReference type="AlphaFoldDB" id="A0AAU7ZPX6"/>
<reference evidence="1" key="1">
    <citation type="submission" date="2023-08" db="EMBL/GenBank/DDBJ databases">
        <authorList>
            <person name="Messyasz A."/>
            <person name="Mannisto M.K."/>
            <person name="Kerkhof L.J."/>
            <person name="Haggblom M."/>
        </authorList>
    </citation>
    <scope>NUCLEOTIDE SEQUENCE</scope>
    <source>
        <strain evidence="1">X5P6</strain>
    </source>
</reference>
<evidence type="ECO:0000313" key="1">
    <source>
        <dbReference type="EMBL" id="XCB32972.1"/>
    </source>
</evidence>
<accession>A0AAU7ZPX6</accession>
<dbReference type="KEGG" id="tpsc:RBB77_21530"/>
<sequence length="206" mass="22843">MNRRTFVSAGVGLALTATVPRQPHAEEKQTRGPVIVEAGRRVDAPDAGVTRFPARNVPEVRKRINQVLRKEMPVAIVSSAACGADLLLLDAAGRMHVPRYIFLPSDTEDFRKSSVTDRPGDWGEIYTNVLQGSTVEVLKLPEGQEGYLETNLKLLDQAQVQAKLKRTNVHALVIWNQESRGSDDVTAHFLEQAKRRDIPIIEVSTL</sequence>
<protein>
    <submittedName>
        <fullName evidence="1">Uncharacterized protein</fullName>
    </submittedName>
</protein>
<reference evidence="1" key="2">
    <citation type="journal article" date="2024" name="Environ. Microbiol.">
        <title>Genome analysis and description of Tunturibacter gen. nov. expands the diversity of Terriglobia in tundra soils.</title>
        <authorList>
            <person name="Messyasz A."/>
            <person name="Mannisto M.K."/>
            <person name="Kerkhof L.J."/>
            <person name="Haggblom M.M."/>
        </authorList>
    </citation>
    <scope>NUCLEOTIDE SEQUENCE</scope>
    <source>
        <strain evidence="1">X5P6</strain>
    </source>
</reference>
<organism evidence="1">
    <name type="scientific">Tunturiibacter psychrotolerans</name>
    <dbReference type="NCBI Taxonomy" id="3069686"/>
    <lineage>
        <taxon>Bacteria</taxon>
        <taxon>Pseudomonadati</taxon>
        <taxon>Acidobacteriota</taxon>
        <taxon>Terriglobia</taxon>
        <taxon>Terriglobales</taxon>
        <taxon>Acidobacteriaceae</taxon>
        <taxon>Tunturiibacter</taxon>
    </lineage>
</organism>
<dbReference type="EMBL" id="CP132942">
    <property type="protein sequence ID" value="XCB32972.1"/>
    <property type="molecule type" value="Genomic_DNA"/>
</dbReference>
<dbReference type="RefSeq" id="WP_353063814.1">
    <property type="nucleotide sequence ID" value="NZ_CP132942.1"/>
</dbReference>
<gene>
    <name evidence="1" type="ORF">RBB77_21530</name>
</gene>
<proteinExistence type="predicted"/>